<dbReference type="AlphaFoldDB" id="A0A1J5QPZ2"/>
<dbReference type="Gene3D" id="2.40.160.10">
    <property type="entry name" value="Porin"/>
    <property type="match status" value="1"/>
</dbReference>
<dbReference type="EMBL" id="MLJW01000543">
    <property type="protein sequence ID" value="OIQ85456.1"/>
    <property type="molecule type" value="Genomic_DNA"/>
</dbReference>
<organism evidence="1">
    <name type="scientific">mine drainage metagenome</name>
    <dbReference type="NCBI Taxonomy" id="410659"/>
    <lineage>
        <taxon>unclassified sequences</taxon>
        <taxon>metagenomes</taxon>
        <taxon>ecological metagenomes</taxon>
    </lineage>
</organism>
<evidence type="ECO:0000313" key="1">
    <source>
        <dbReference type="EMBL" id="OIQ85456.1"/>
    </source>
</evidence>
<accession>A0A1J5QPZ2</accession>
<reference evidence="1" key="1">
    <citation type="submission" date="2016-10" db="EMBL/GenBank/DDBJ databases">
        <title>Sequence of Gallionella enrichment culture.</title>
        <authorList>
            <person name="Poehlein A."/>
            <person name="Muehling M."/>
            <person name="Daniel R."/>
        </authorList>
    </citation>
    <scope>NUCLEOTIDE SEQUENCE</scope>
</reference>
<proteinExistence type="predicted"/>
<sequence>MVSKMRRLLILLVLVLGGVAQVRAEDILAGAEYQPGSGWQLPGTGFGVGGYASGGVSDEPHPSNGLGLDHFSLFLHWEGEGKLRLFSELDFENPLSWVPSNGLTTDHAYLALERLYADYLYSENLNFRVGKYLTPIGRWNVIHAAPLVWTTSRPLITERTFPTNATGAMVYGTLPLMDHEIDYSVYTAVGSEWRADPRLDPFSQAYGLHLSMPTSNLGEFGVSYANFEQESATSEHKNLLGVDYFWSRDRYELSSELVYRFSDQGHQLDEKGLFIQGVAPIAGRWYAIARYELYQQAGPAPAMNLYLAGVAMRLTPAMLLKAEFSHATHNQIQAPVGFYASFAILF</sequence>
<name>A0A1J5QPZ2_9ZZZZ</name>
<comment type="caution">
    <text evidence="1">The sequence shown here is derived from an EMBL/GenBank/DDBJ whole genome shotgun (WGS) entry which is preliminary data.</text>
</comment>
<gene>
    <name evidence="1" type="ORF">GALL_327130</name>
</gene>
<dbReference type="InterPro" id="IPR023614">
    <property type="entry name" value="Porin_dom_sf"/>
</dbReference>
<dbReference type="SUPFAM" id="SSF56935">
    <property type="entry name" value="Porins"/>
    <property type="match status" value="1"/>
</dbReference>
<protein>
    <submittedName>
        <fullName evidence="1">Uncharacterized protein</fullName>
    </submittedName>
</protein>